<proteinExistence type="predicted"/>
<name>A0ABT1JJI5_ACTCY</name>
<feature type="compositionally biased region" description="Low complexity" evidence="1">
    <location>
        <begin position="90"/>
        <end position="108"/>
    </location>
</feature>
<reference evidence="2 3" key="2">
    <citation type="submission" date="2022-06" db="EMBL/GenBank/DDBJ databases">
        <title>Genomic Encyclopedia of Type Strains, Phase I: the one thousand microbial genomes (KMG-I) project.</title>
        <authorList>
            <person name="Kyrpides N."/>
        </authorList>
    </citation>
    <scope>NUCLEOTIDE SEQUENCE [LARGE SCALE GENOMIC DNA]</scope>
    <source>
        <strain evidence="2 3">DSM 43889</strain>
    </source>
</reference>
<protein>
    <recommendedName>
        <fullName evidence="4">DUF4232 family protein</fullName>
    </recommendedName>
</protein>
<dbReference type="Proteomes" id="UP000791080">
    <property type="component" value="Unassembled WGS sequence"/>
</dbReference>
<accession>A0ABT1JJI5</accession>
<evidence type="ECO:0000313" key="2">
    <source>
        <dbReference type="EMBL" id="MCP2332658.1"/>
    </source>
</evidence>
<evidence type="ECO:0000313" key="3">
    <source>
        <dbReference type="Proteomes" id="UP000791080"/>
    </source>
</evidence>
<sequence>MIQPTGPLPPTVYWRRRLVALGGAILVVVLALWAVAAASGGEDTDRAASHEEAPVNPPGHPPPSPDAGPGPATSTPSSRPAGSEDPAEDGAPGSARPGTSGAPASSSAPPGPPPVCPDEAISVRASSSGPEHRVGQRPVLSLLVTNEGTEPCARDVNRELRELTVTTADQRTVLWSSNHCYSADQPEVPVLDPGEELNFEITWAGRTSEPGCPTDRQQVPAGDYLLVPRLGELVGEPVQFRLLP</sequence>
<evidence type="ECO:0000256" key="1">
    <source>
        <dbReference type="SAM" id="MobiDB-lite"/>
    </source>
</evidence>
<gene>
    <name evidence="2" type="ORF">G443_002928</name>
</gene>
<dbReference type="EMBL" id="AUBJ02000001">
    <property type="protein sequence ID" value="MCP2332658.1"/>
    <property type="molecule type" value="Genomic_DNA"/>
</dbReference>
<keyword evidence="3" id="KW-1185">Reference proteome</keyword>
<feature type="compositionally biased region" description="Pro residues" evidence="1">
    <location>
        <begin position="55"/>
        <end position="68"/>
    </location>
</feature>
<organism evidence="2 3">
    <name type="scientific">Actinoalloteichus caeruleus DSM 43889</name>
    <dbReference type="NCBI Taxonomy" id="1120930"/>
    <lineage>
        <taxon>Bacteria</taxon>
        <taxon>Bacillati</taxon>
        <taxon>Actinomycetota</taxon>
        <taxon>Actinomycetes</taxon>
        <taxon>Pseudonocardiales</taxon>
        <taxon>Pseudonocardiaceae</taxon>
        <taxon>Actinoalloteichus</taxon>
        <taxon>Actinoalloteichus cyanogriseus</taxon>
    </lineage>
</organism>
<reference evidence="2 3" key="1">
    <citation type="submission" date="2013-07" db="EMBL/GenBank/DDBJ databases">
        <authorList>
            <consortium name="DOE Joint Genome Institute"/>
            <person name="Reeve W."/>
            <person name="Huntemann M."/>
            <person name="Han J."/>
            <person name="Chen A."/>
            <person name="Kyrpides N."/>
            <person name="Mavromatis K."/>
            <person name="Markowitz V."/>
            <person name="Palaniappan K."/>
            <person name="Ivanova N."/>
            <person name="Schaumberg A."/>
            <person name="Pati A."/>
            <person name="Liolios K."/>
            <person name="Nordberg H.P."/>
            <person name="Cantor M.N."/>
            <person name="Hua S.X."/>
            <person name="Woyke T."/>
        </authorList>
    </citation>
    <scope>NUCLEOTIDE SEQUENCE [LARGE SCALE GENOMIC DNA]</scope>
    <source>
        <strain evidence="2 3">DSM 43889</strain>
    </source>
</reference>
<dbReference type="RefSeq" id="WP_051313473.1">
    <property type="nucleotide sequence ID" value="NZ_AUBJ02000001.1"/>
</dbReference>
<evidence type="ECO:0008006" key="4">
    <source>
        <dbReference type="Google" id="ProtNLM"/>
    </source>
</evidence>
<feature type="region of interest" description="Disordered" evidence="1">
    <location>
        <begin position="43"/>
        <end position="137"/>
    </location>
</feature>
<feature type="compositionally biased region" description="Basic and acidic residues" evidence="1">
    <location>
        <begin position="43"/>
        <end position="53"/>
    </location>
</feature>
<comment type="caution">
    <text evidence="2">The sequence shown here is derived from an EMBL/GenBank/DDBJ whole genome shotgun (WGS) entry which is preliminary data.</text>
</comment>